<dbReference type="InterPro" id="IPR019734">
    <property type="entry name" value="TPR_rpt"/>
</dbReference>
<dbReference type="PROSITE" id="PS50011">
    <property type="entry name" value="PROTEIN_KINASE_DOM"/>
    <property type="match status" value="1"/>
</dbReference>
<evidence type="ECO:0000256" key="2">
    <source>
        <dbReference type="ARBA" id="ARBA00022803"/>
    </source>
</evidence>
<keyword evidence="5" id="KW-0418">Kinase</keyword>
<dbReference type="Gene3D" id="1.25.40.10">
    <property type="entry name" value="Tetratricopeptide repeat domain"/>
    <property type="match status" value="1"/>
</dbReference>
<dbReference type="GO" id="GO:0005524">
    <property type="term" value="F:ATP binding"/>
    <property type="evidence" value="ECO:0007669"/>
    <property type="project" value="InterPro"/>
</dbReference>
<protein>
    <submittedName>
        <fullName evidence="5">Kinase-like domain-containing protein</fullName>
    </submittedName>
</protein>
<dbReference type="Pfam" id="PF07719">
    <property type="entry name" value="TPR_2"/>
    <property type="match status" value="1"/>
</dbReference>
<feature type="repeat" description="TPR" evidence="3">
    <location>
        <begin position="22"/>
        <end position="55"/>
    </location>
</feature>
<accession>A0A397TV65</accession>
<dbReference type="SUPFAM" id="SSF56112">
    <property type="entry name" value="Protein kinase-like (PK-like)"/>
    <property type="match status" value="1"/>
</dbReference>
<dbReference type="Pfam" id="PF07714">
    <property type="entry name" value="PK_Tyr_Ser-Thr"/>
    <property type="match status" value="1"/>
</dbReference>
<gene>
    <name evidence="5" type="ORF">C2G38_2150236</name>
</gene>
<dbReference type="Gene3D" id="1.10.510.10">
    <property type="entry name" value="Transferase(Phosphotransferase) domain 1"/>
    <property type="match status" value="2"/>
</dbReference>
<dbReference type="InterPro" id="IPR011009">
    <property type="entry name" value="Kinase-like_dom_sf"/>
</dbReference>
<dbReference type="EMBL" id="QKWP01002884">
    <property type="protein sequence ID" value="RIB01920.1"/>
    <property type="molecule type" value="Genomic_DNA"/>
</dbReference>
<dbReference type="InterPro" id="IPR051681">
    <property type="entry name" value="Ser/Thr_Kinases-Pseudokinases"/>
</dbReference>
<keyword evidence="2 3" id="KW-0802">TPR repeat</keyword>
<dbReference type="PROSITE" id="PS50005">
    <property type="entry name" value="TPR"/>
    <property type="match status" value="1"/>
</dbReference>
<evidence type="ECO:0000313" key="5">
    <source>
        <dbReference type="EMBL" id="RIB01920.1"/>
    </source>
</evidence>
<keyword evidence="6" id="KW-1185">Reference proteome</keyword>
<organism evidence="5 6">
    <name type="scientific">Gigaspora rosea</name>
    <dbReference type="NCBI Taxonomy" id="44941"/>
    <lineage>
        <taxon>Eukaryota</taxon>
        <taxon>Fungi</taxon>
        <taxon>Fungi incertae sedis</taxon>
        <taxon>Mucoromycota</taxon>
        <taxon>Glomeromycotina</taxon>
        <taxon>Glomeromycetes</taxon>
        <taxon>Diversisporales</taxon>
        <taxon>Gigasporaceae</taxon>
        <taxon>Gigaspora</taxon>
    </lineage>
</organism>
<dbReference type="InterPro" id="IPR013105">
    <property type="entry name" value="TPR_2"/>
</dbReference>
<evidence type="ECO:0000313" key="6">
    <source>
        <dbReference type="Proteomes" id="UP000266673"/>
    </source>
</evidence>
<feature type="domain" description="Protein kinase" evidence="4">
    <location>
        <begin position="158"/>
        <end position="467"/>
    </location>
</feature>
<dbReference type="PANTHER" id="PTHR44329">
    <property type="entry name" value="SERINE/THREONINE-PROTEIN KINASE TNNI3K-RELATED"/>
    <property type="match status" value="1"/>
</dbReference>
<dbReference type="OrthoDB" id="2439562at2759"/>
<keyword evidence="1" id="KW-0677">Repeat</keyword>
<dbReference type="InterPro" id="IPR011990">
    <property type="entry name" value="TPR-like_helical_dom_sf"/>
</dbReference>
<dbReference type="InterPro" id="IPR001245">
    <property type="entry name" value="Ser-Thr/Tyr_kinase_cat_dom"/>
</dbReference>
<evidence type="ECO:0000256" key="1">
    <source>
        <dbReference type="ARBA" id="ARBA00022737"/>
    </source>
</evidence>
<dbReference type="STRING" id="44941.A0A397TV65"/>
<reference evidence="5 6" key="1">
    <citation type="submission" date="2018-06" db="EMBL/GenBank/DDBJ databases">
        <title>Comparative genomics reveals the genomic features of Rhizophagus irregularis, R. cerebriforme, R. diaphanum and Gigaspora rosea, and their symbiotic lifestyle signature.</title>
        <authorList>
            <person name="Morin E."/>
            <person name="San Clemente H."/>
            <person name="Chen E.C.H."/>
            <person name="De La Providencia I."/>
            <person name="Hainaut M."/>
            <person name="Kuo A."/>
            <person name="Kohler A."/>
            <person name="Murat C."/>
            <person name="Tang N."/>
            <person name="Roy S."/>
            <person name="Loubradou J."/>
            <person name="Henrissat B."/>
            <person name="Grigoriev I.V."/>
            <person name="Corradi N."/>
            <person name="Roux C."/>
            <person name="Martin F.M."/>
        </authorList>
    </citation>
    <scope>NUCLEOTIDE SEQUENCE [LARGE SCALE GENOMIC DNA]</scope>
    <source>
        <strain evidence="5 6">DAOM 194757</strain>
    </source>
</reference>
<evidence type="ECO:0000259" key="4">
    <source>
        <dbReference type="PROSITE" id="PS50011"/>
    </source>
</evidence>
<dbReference type="Proteomes" id="UP000266673">
    <property type="component" value="Unassembled WGS sequence"/>
</dbReference>
<dbReference type="SUPFAM" id="SSF48452">
    <property type="entry name" value="TPR-like"/>
    <property type="match status" value="1"/>
</dbReference>
<evidence type="ECO:0000256" key="3">
    <source>
        <dbReference type="PROSITE-ProRule" id="PRU00339"/>
    </source>
</evidence>
<dbReference type="InterPro" id="IPR000719">
    <property type="entry name" value="Prot_kinase_dom"/>
</dbReference>
<keyword evidence="5" id="KW-0808">Transferase</keyword>
<sequence>MCRYEESPIDLNKSLEINPNSVEALSTRGLAYFLTGRYEESFIDLNKSLEINPSSEVALPNRGFVYQCIGRYEESLIDLNELLIKSHRTNVQITPLRFGTCANCKQYNSGIDFCHLCDSQISQEWTSRNKEIDEFIKHAQMNTPYYHKIIEWIPFDRLENVQKIGKGGFSTIYSATWIDGKRAYSLDETKRKLIKTREKFCKVALKSLTGTQNVSLNFLNEFKAHYECQLEKLSVEKYGIETYGITYDTNRNEYMMVFEYADKGDLRRYLSENFTNLTWKQKLKLLYSISDNLDYIHQKYVHKDLHSGNILIVSTGSFDLYTLLYNVYIVNNKLIMLTPNIGVKTNIEPKISDLGLSSKINEIIVENGTYGVVQYVADEVLLGQPYTKASDIYSLGVIMSEVSTGKPPFKNLPCNMVQTQKVFNESRPEFAKGTPECYVELANQCMDRDPTKRPTAKEIYEKSRKWKITLDKETELNDDELKIKNAFLKADMIISQFETLQRHPDAKYTTQLEADEIISSQSGRDLGAIYTSQYIYFFP</sequence>
<proteinExistence type="predicted"/>
<dbReference type="AlphaFoldDB" id="A0A397TV65"/>
<name>A0A397TV65_9GLOM</name>
<comment type="caution">
    <text evidence="5">The sequence shown here is derived from an EMBL/GenBank/DDBJ whole genome shotgun (WGS) entry which is preliminary data.</text>
</comment>
<dbReference type="GO" id="GO:0004674">
    <property type="term" value="F:protein serine/threonine kinase activity"/>
    <property type="evidence" value="ECO:0007669"/>
    <property type="project" value="TreeGrafter"/>
</dbReference>
<dbReference type="SMART" id="SM00028">
    <property type="entry name" value="TPR"/>
    <property type="match status" value="2"/>
</dbReference>